<feature type="active site" description="Charge relay system" evidence="5">
    <location>
        <position position="243"/>
    </location>
</feature>
<dbReference type="InterPro" id="IPR015500">
    <property type="entry name" value="Peptidase_S8_subtilisin-rel"/>
</dbReference>
<evidence type="ECO:0000259" key="6">
    <source>
        <dbReference type="Pfam" id="PF00082"/>
    </source>
</evidence>
<dbReference type="Pfam" id="PF20328">
    <property type="entry name" value="DUF6623"/>
    <property type="match status" value="1"/>
</dbReference>
<organism evidence="7 8">
    <name type="scientific">Halioxenophilus aromaticivorans</name>
    <dbReference type="NCBI Taxonomy" id="1306992"/>
    <lineage>
        <taxon>Bacteria</taxon>
        <taxon>Pseudomonadati</taxon>
        <taxon>Pseudomonadota</taxon>
        <taxon>Gammaproteobacteria</taxon>
        <taxon>Alteromonadales</taxon>
        <taxon>Alteromonadaceae</taxon>
        <taxon>Halioxenophilus</taxon>
    </lineage>
</organism>
<name>A0AAV3TXF7_9ALTE</name>
<evidence type="ECO:0000256" key="4">
    <source>
        <dbReference type="ARBA" id="ARBA00022825"/>
    </source>
</evidence>
<feature type="active site" description="Charge relay system" evidence="5">
    <location>
        <position position="213"/>
    </location>
</feature>
<comment type="caution">
    <text evidence="7">The sequence shown here is derived from an EMBL/GenBank/DDBJ whole genome shotgun (WGS) entry which is preliminary data.</text>
</comment>
<dbReference type="PANTHER" id="PTHR43806">
    <property type="entry name" value="PEPTIDASE S8"/>
    <property type="match status" value="1"/>
</dbReference>
<feature type="active site" description="Charge relay system" evidence="5">
    <location>
        <position position="418"/>
    </location>
</feature>
<dbReference type="PROSITE" id="PS51892">
    <property type="entry name" value="SUBTILASE"/>
    <property type="match status" value="1"/>
</dbReference>
<dbReference type="InterPro" id="IPR023828">
    <property type="entry name" value="Peptidase_S8_Ser-AS"/>
</dbReference>
<dbReference type="InterPro" id="IPR046731">
    <property type="entry name" value="DUF6623"/>
</dbReference>
<dbReference type="AlphaFoldDB" id="A0AAV3TXF7"/>
<dbReference type="PROSITE" id="PS00138">
    <property type="entry name" value="SUBTILASE_SER"/>
    <property type="match status" value="1"/>
</dbReference>
<keyword evidence="2 5" id="KW-0645">Protease</keyword>
<sequence length="624" mass="66542">MRRVIVELKPSANMQKSMAAESSFEVDNDIQLPGINIDKAYGAVQIDAGALHNKEAVLEMGVSSAMTSVKGETVIVRGTLNATTDDETKAAKKALLKQAEVIHVWDDGLIEAFSGCNCQSGDATYSSPASAVATEDLPSFTEILGDIAPLEEGVSYHASSMAGGAFSGSPCEPTDCAPTVAKGTIADVARYLNCHRLWDKGIRGQGVAVGIVDTGVDSTRVPNVTDGWTPVVSLPWGTDSGSHGSMCATDVKGMAPDAEIYDVGLLKAQGGISAFLSDAIVAFQWAIDKYKNTGKPQILSNSWGMYQRAWAPDYCTDPNHPFTRKVVEAINAGMIVTFAAGNCGQVCASGRCGSDSGPGKSIWGANGHPAVITVGATNIREEWIGYSSQGPAALDAKKPDFVAPSHFKGFTNSDNGTSAANPVCAGVLALLRGHNPALKQAEAKKALQQTAKDLCGNGWDQHSGYGMINAERAFNKLNYFTTTLIHASWTHGHAATVQRPELLDQSSLYAPYSLFKGKPNTTNVFHFAVPTPVIVNNKRLALDSIMLLFWTDVGVEVTAVEIWDANARLKRYDGLSLTGSHWFERFDVLNNRVRYGIGVSVTARFSEEGDRRIIFGSCGGDFTA</sequence>
<reference evidence="8" key="1">
    <citation type="journal article" date="2019" name="Int. J. Syst. Evol. Microbiol.">
        <title>The Global Catalogue of Microorganisms (GCM) 10K type strain sequencing project: providing services to taxonomists for standard genome sequencing and annotation.</title>
        <authorList>
            <consortium name="The Broad Institute Genomics Platform"/>
            <consortium name="The Broad Institute Genome Sequencing Center for Infectious Disease"/>
            <person name="Wu L."/>
            <person name="Ma J."/>
        </authorList>
    </citation>
    <scope>NUCLEOTIDE SEQUENCE [LARGE SCALE GENOMIC DNA]</scope>
    <source>
        <strain evidence="8">JCM 19134</strain>
    </source>
</reference>
<comment type="similarity">
    <text evidence="1 5">Belongs to the peptidase S8 family.</text>
</comment>
<dbReference type="EMBL" id="BAABLX010000003">
    <property type="protein sequence ID" value="GAA4931158.1"/>
    <property type="molecule type" value="Genomic_DNA"/>
</dbReference>
<keyword evidence="4 5" id="KW-0720">Serine protease</keyword>
<dbReference type="SUPFAM" id="SSF52743">
    <property type="entry name" value="Subtilisin-like"/>
    <property type="match status" value="1"/>
</dbReference>
<evidence type="ECO:0000313" key="8">
    <source>
        <dbReference type="Proteomes" id="UP001409585"/>
    </source>
</evidence>
<evidence type="ECO:0000256" key="5">
    <source>
        <dbReference type="PROSITE-ProRule" id="PRU01240"/>
    </source>
</evidence>
<dbReference type="PANTHER" id="PTHR43806:SF11">
    <property type="entry name" value="CEREVISIN-RELATED"/>
    <property type="match status" value="1"/>
</dbReference>
<gene>
    <name evidence="7" type="ORF">GCM10025791_04130</name>
</gene>
<keyword evidence="3 5" id="KW-0378">Hydrolase</keyword>
<dbReference type="RefSeq" id="WP_345416278.1">
    <property type="nucleotide sequence ID" value="NZ_AP031496.1"/>
</dbReference>
<dbReference type="InterPro" id="IPR000209">
    <property type="entry name" value="Peptidase_S8/S53_dom"/>
</dbReference>
<accession>A0AAV3TXF7</accession>
<feature type="domain" description="Peptidase S8/S53" evidence="6">
    <location>
        <begin position="204"/>
        <end position="466"/>
    </location>
</feature>
<evidence type="ECO:0000256" key="2">
    <source>
        <dbReference type="ARBA" id="ARBA00022670"/>
    </source>
</evidence>
<dbReference type="PRINTS" id="PR00723">
    <property type="entry name" value="SUBTILISIN"/>
</dbReference>
<evidence type="ECO:0000256" key="3">
    <source>
        <dbReference type="ARBA" id="ARBA00022801"/>
    </source>
</evidence>
<evidence type="ECO:0000256" key="1">
    <source>
        <dbReference type="ARBA" id="ARBA00011073"/>
    </source>
</evidence>
<keyword evidence="8" id="KW-1185">Reference proteome</keyword>
<dbReference type="Proteomes" id="UP001409585">
    <property type="component" value="Unassembled WGS sequence"/>
</dbReference>
<dbReference type="InterPro" id="IPR050131">
    <property type="entry name" value="Peptidase_S8_subtilisin-like"/>
</dbReference>
<proteinExistence type="inferred from homology"/>
<dbReference type="GO" id="GO:0006508">
    <property type="term" value="P:proteolysis"/>
    <property type="evidence" value="ECO:0007669"/>
    <property type="project" value="UniProtKB-KW"/>
</dbReference>
<evidence type="ECO:0000313" key="7">
    <source>
        <dbReference type="EMBL" id="GAA4931158.1"/>
    </source>
</evidence>
<dbReference type="GO" id="GO:0004252">
    <property type="term" value="F:serine-type endopeptidase activity"/>
    <property type="evidence" value="ECO:0007669"/>
    <property type="project" value="UniProtKB-UniRule"/>
</dbReference>
<dbReference type="Pfam" id="PF00082">
    <property type="entry name" value="Peptidase_S8"/>
    <property type="match status" value="1"/>
</dbReference>
<protein>
    <recommendedName>
        <fullName evidence="6">Peptidase S8/S53 domain-containing protein</fullName>
    </recommendedName>
</protein>
<dbReference type="Gene3D" id="3.40.50.200">
    <property type="entry name" value="Peptidase S8/S53 domain"/>
    <property type="match status" value="1"/>
</dbReference>
<dbReference type="InterPro" id="IPR036852">
    <property type="entry name" value="Peptidase_S8/S53_dom_sf"/>
</dbReference>